<comment type="caution">
    <text evidence="2">The sequence shown here is derived from an EMBL/GenBank/DDBJ whole genome shotgun (WGS) entry which is preliminary data.</text>
</comment>
<dbReference type="CDD" id="cd16018">
    <property type="entry name" value="Enpp"/>
    <property type="match status" value="1"/>
</dbReference>
<evidence type="ECO:0000313" key="3">
    <source>
        <dbReference type="Proteomes" id="UP001527925"/>
    </source>
</evidence>
<dbReference type="Gene3D" id="3.40.720.10">
    <property type="entry name" value="Alkaline Phosphatase, subunit A"/>
    <property type="match status" value="1"/>
</dbReference>
<dbReference type="SUPFAM" id="SSF53649">
    <property type="entry name" value="Alkaline phosphatase-like"/>
    <property type="match status" value="1"/>
</dbReference>
<proteinExistence type="predicted"/>
<feature type="compositionally biased region" description="Acidic residues" evidence="1">
    <location>
        <begin position="23"/>
        <end position="32"/>
    </location>
</feature>
<dbReference type="Pfam" id="PF01663">
    <property type="entry name" value="Phosphodiest"/>
    <property type="match status" value="1"/>
</dbReference>
<dbReference type="PANTHER" id="PTHR10151:SF120">
    <property type="entry name" value="BIS(5'-ADENOSYL)-TRIPHOSPHATASE"/>
    <property type="match status" value="1"/>
</dbReference>
<keyword evidence="3" id="KW-1185">Reference proteome</keyword>
<accession>A0ABR4N4G1</accession>
<dbReference type="InterPro" id="IPR002591">
    <property type="entry name" value="Phosphodiest/P_Trfase"/>
</dbReference>
<dbReference type="PANTHER" id="PTHR10151">
    <property type="entry name" value="ECTONUCLEOTIDE PYROPHOSPHATASE/PHOSPHODIESTERASE"/>
    <property type="match status" value="1"/>
</dbReference>
<protein>
    <submittedName>
        <fullName evidence="2">Uncharacterized protein</fullName>
    </submittedName>
</protein>
<dbReference type="Proteomes" id="UP001527925">
    <property type="component" value="Unassembled WGS sequence"/>
</dbReference>
<feature type="region of interest" description="Disordered" evidence="1">
    <location>
        <begin position="21"/>
        <end position="51"/>
    </location>
</feature>
<evidence type="ECO:0000256" key="1">
    <source>
        <dbReference type="SAM" id="MobiDB-lite"/>
    </source>
</evidence>
<dbReference type="Gene3D" id="3.30.1360.180">
    <property type="match status" value="1"/>
</dbReference>
<name>A0ABR4N4G1_9FUNG</name>
<dbReference type="InterPro" id="IPR017850">
    <property type="entry name" value="Alkaline_phosphatase_core_sf"/>
</dbReference>
<reference evidence="2 3" key="1">
    <citation type="submission" date="2023-09" db="EMBL/GenBank/DDBJ databases">
        <title>Pangenome analysis of Batrachochytrium dendrobatidis and related Chytrids.</title>
        <authorList>
            <person name="Yacoub M.N."/>
            <person name="Stajich J.E."/>
            <person name="James T.Y."/>
        </authorList>
    </citation>
    <scope>NUCLEOTIDE SEQUENCE [LARGE SCALE GENOMIC DNA]</scope>
    <source>
        <strain evidence="2 3">JEL0888</strain>
    </source>
</reference>
<gene>
    <name evidence="2" type="ORF">HK105_206132</name>
</gene>
<sequence>MTQGTMLLDELRLAFSTVATDDSLGEDPDSGDGEFGSDGHGGPRATAPASTSGLGLGHGALGIGVGESDAAAASDDDDDDDESGWAYDYGEYSEYQALGAVKSATIVLIAAAAAASVAGLLWLAGRGCGPGGCGRDGALRRTVLLVSLDGFRADYLERGLTPNIKRIADGGVRAEYLKPSFPSVTFPNHYTLVTGLYPESHGVVGNVYFDPERNESFSYADPRKNGDGFWWDGGEPIWVTAERQGKVAATCMWPGSEAPIRGIRPTFWLRYNGSLTIDDKINHVLAWLDLPAKQRPSFLSLYIPEVDGAGHTGGPFSSEVAAALRFVDDAIGRLFEQLRHRGIADTINIVIVSDHGMEETSRDRVVFLDDYIDVAETFNFGNGPIWSIYPSGDVDTTFEQLSSGARKHGHFEVYRRAQMPEEFHFRLSPRIAPIILVPEIGWSVVESRVGYDSAHPPFPRGMHGYNNSDESMRALFVAHGGAFRQTLGETSVVPAFPNVELHQLLATLMGIRPAAHQNGTEDWLCAFSRKWLRPEFERCRSSGQGYIAE</sequence>
<evidence type="ECO:0000313" key="2">
    <source>
        <dbReference type="EMBL" id="KAL2914360.1"/>
    </source>
</evidence>
<dbReference type="EMBL" id="JADGIZ020000034">
    <property type="protein sequence ID" value="KAL2914360.1"/>
    <property type="molecule type" value="Genomic_DNA"/>
</dbReference>
<feature type="compositionally biased region" description="Gly residues" evidence="1">
    <location>
        <begin position="33"/>
        <end position="42"/>
    </location>
</feature>
<organism evidence="2 3">
    <name type="scientific">Polyrhizophydium stewartii</name>
    <dbReference type="NCBI Taxonomy" id="2732419"/>
    <lineage>
        <taxon>Eukaryota</taxon>
        <taxon>Fungi</taxon>
        <taxon>Fungi incertae sedis</taxon>
        <taxon>Chytridiomycota</taxon>
        <taxon>Chytridiomycota incertae sedis</taxon>
        <taxon>Chytridiomycetes</taxon>
        <taxon>Rhizophydiales</taxon>
        <taxon>Rhizophydiales incertae sedis</taxon>
        <taxon>Polyrhizophydium</taxon>
    </lineage>
</organism>